<dbReference type="Proteomes" id="UP000557193">
    <property type="component" value="Unassembled WGS sequence"/>
</dbReference>
<dbReference type="RefSeq" id="WP_184681848.1">
    <property type="nucleotide sequence ID" value="NZ_JACHLL010000002.1"/>
</dbReference>
<feature type="domain" description="ATPase dynein-related AAA" evidence="1">
    <location>
        <begin position="79"/>
        <end position="220"/>
    </location>
</feature>
<dbReference type="EMBL" id="JACHLL010000002">
    <property type="protein sequence ID" value="MBB6341256.1"/>
    <property type="molecule type" value="Genomic_DNA"/>
</dbReference>
<dbReference type="InterPro" id="IPR011704">
    <property type="entry name" value="ATPase_dyneun-rel_AAA"/>
</dbReference>
<dbReference type="PANTHER" id="PTHR42759:SF1">
    <property type="entry name" value="MAGNESIUM-CHELATASE SUBUNIT CHLD"/>
    <property type="match status" value="1"/>
</dbReference>
<evidence type="ECO:0000313" key="2">
    <source>
        <dbReference type="EMBL" id="MBB6341256.1"/>
    </source>
</evidence>
<keyword evidence="3" id="KW-1185">Reference proteome</keyword>
<dbReference type="GO" id="GO:0005524">
    <property type="term" value="F:ATP binding"/>
    <property type="evidence" value="ECO:0007669"/>
    <property type="project" value="InterPro"/>
</dbReference>
<dbReference type="GO" id="GO:0016887">
    <property type="term" value="F:ATP hydrolysis activity"/>
    <property type="evidence" value="ECO:0007669"/>
    <property type="project" value="InterPro"/>
</dbReference>
<dbReference type="Gene3D" id="3.40.50.300">
    <property type="entry name" value="P-loop containing nucleotide triphosphate hydrolases"/>
    <property type="match status" value="1"/>
</dbReference>
<evidence type="ECO:0000313" key="3">
    <source>
        <dbReference type="Proteomes" id="UP000557193"/>
    </source>
</evidence>
<accession>A0A7X0EU60</accession>
<dbReference type="SUPFAM" id="SSF52540">
    <property type="entry name" value="P-loop containing nucleoside triphosphate hydrolases"/>
    <property type="match status" value="1"/>
</dbReference>
<gene>
    <name evidence="2" type="ORF">HNP49_001413</name>
</gene>
<dbReference type="PANTHER" id="PTHR42759">
    <property type="entry name" value="MOXR FAMILY PROTEIN"/>
    <property type="match status" value="1"/>
</dbReference>
<dbReference type="InterPro" id="IPR027417">
    <property type="entry name" value="P-loop_NTPase"/>
</dbReference>
<sequence>MSESSKKVQRVPAEVRFAEELRRLAETDSHEVPPGWRLSPIAVERFIDGAPELGIARKFVGESGQLRRTIISLCANRSCLLTGEPGTAKSWLSELLAAAICGNSTLTIQGNAISSLQQMLYSWNPGVLAQHGPCPEALVPGPLYRAMQTGQLLRFEELTRCPLSLQDSLLAVLSERIILIPELAGEHGILYARPGFNLIATSNNVDEGIHSMSAALKRRLSFETIRPIARIEDEIGVVQTELRQLNSNLGLNIEPDADIIEVLVTLFHELRSGQSLDGRSTHRMAGAALSTAEAIHVAHAMCVHAHYYSNDQMRAEDLVHFIIGTALKDKPEDRRRLKYYFDSEISQRQDAKWQQVYAQRHLL</sequence>
<evidence type="ECO:0000259" key="1">
    <source>
        <dbReference type="Pfam" id="PF07728"/>
    </source>
</evidence>
<dbReference type="Pfam" id="PF07728">
    <property type="entry name" value="AAA_5"/>
    <property type="match status" value="1"/>
</dbReference>
<organism evidence="2 3">
    <name type="scientific">Pseudomonas fluvialis</name>
    <dbReference type="NCBI Taxonomy" id="1793966"/>
    <lineage>
        <taxon>Bacteria</taxon>
        <taxon>Pseudomonadati</taxon>
        <taxon>Pseudomonadota</taxon>
        <taxon>Gammaproteobacteria</taxon>
        <taxon>Pseudomonadales</taxon>
        <taxon>Pseudomonadaceae</taxon>
        <taxon>Pseudomonas</taxon>
    </lineage>
</organism>
<protein>
    <submittedName>
        <fullName evidence="2">MoxR-like ATPase</fullName>
    </submittedName>
</protein>
<dbReference type="InterPro" id="IPR050764">
    <property type="entry name" value="CbbQ/NirQ/NorQ/GpvN"/>
</dbReference>
<proteinExistence type="predicted"/>
<reference evidence="2 3" key="1">
    <citation type="submission" date="2020-08" db="EMBL/GenBank/DDBJ databases">
        <title>Functional genomics of gut bacteria from endangered species of beetles.</title>
        <authorList>
            <person name="Carlos-Shanley C."/>
        </authorList>
    </citation>
    <scope>NUCLEOTIDE SEQUENCE [LARGE SCALE GENOMIC DNA]</scope>
    <source>
        <strain evidence="2 3">S00202</strain>
    </source>
</reference>
<dbReference type="AlphaFoldDB" id="A0A7X0EU60"/>
<comment type="caution">
    <text evidence="2">The sequence shown here is derived from an EMBL/GenBank/DDBJ whole genome shotgun (WGS) entry which is preliminary data.</text>
</comment>
<name>A0A7X0EU60_9PSED</name>